<dbReference type="Pfam" id="PF19909">
    <property type="entry name" value="DUF6382"/>
    <property type="match status" value="1"/>
</dbReference>
<dbReference type="PROSITE" id="PS50006">
    <property type="entry name" value="FHA_DOMAIN"/>
    <property type="match status" value="1"/>
</dbReference>
<proteinExistence type="predicted"/>
<feature type="transmembrane region" description="Helical" evidence="1">
    <location>
        <begin position="286"/>
        <end position="304"/>
    </location>
</feature>
<evidence type="ECO:0000259" key="2">
    <source>
        <dbReference type="PROSITE" id="PS50006"/>
    </source>
</evidence>
<name>A0ABS7D9C6_9BACL</name>
<keyword evidence="4" id="KW-1185">Reference proteome</keyword>
<sequence length="515" mass="56951">MISAGFRIDFSMKRGHEMVVDRPSGILREELEEVEIAMLQSQHIPRVLDMEWVGIDGAVTFRYSLSGKRMLSHRLQMVQLTMIDFYALLLAVIEVIDDCEQYLLREEGFMLHEQYMFVGEQWDDIGLVYIPLKGGGAVPAPSEAVMAMAVRWISYVARPDGMGLQSVFQHLREDRVSWGGLRQSLLTLLGSADASFLSQEPGIHQQTPFSQKRDRVPSISQCSDNDQTVARLRVEDGCHTGLDWESDTSNDRLMKVQNSESEDDALPELQTLSGPSSVVLSRSKKAVCAIVVIAVGLIWKFLYMDSPTQPGLYVSAGLTLMAAAGLLFYWRRMTGDQGVEDAPSFDANFSQYEDSWREEGAGYGSNKHLGRTEEVVSESPVSMSPSQNVPFRNGGSDATALLGSESKDMQGYGNVIPWLARNVGGTIERVALLKRNIIGRAEEGATYVDRSPGVSRAHLELSDDNGSWIVKDMGSRNGSTLNGETMIPYKSYSLTNGDVMQLAGDKGPQYEFRAG</sequence>
<dbReference type="Gene3D" id="2.60.200.20">
    <property type="match status" value="1"/>
</dbReference>
<feature type="transmembrane region" description="Helical" evidence="1">
    <location>
        <begin position="310"/>
        <end position="330"/>
    </location>
</feature>
<dbReference type="CDD" id="cd00060">
    <property type="entry name" value="FHA"/>
    <property type="match status" value="1"/>
</dbReference>
<dbReference type="RefSeq" id="WP_219873800.1">
    <property type="nucleotide sequence ID" value="NZ_JAHZIJ010000014.1"/>
</dbReference>
<reference evidence="3 4" key="1">
    <citation type="submission" date="2021-07" db="EMBL/GenBank/DDBJ databases">
        <title>Paenibacillus radiodurans sp. nov., isolated from the southeastern edge of Tengger Desert.</title>
        <authorList>
            <person name="Zhang G."/>
        </authorList>
    </citation>
    <scope>NUCLEOTIDE SEQUENCE [LARGE SCALE GENOMIC DNA]</scope>
    <source>
        <strain evidence="3 4">DT7-4</strain>
    </source>
</reference>
<evidence type="ECO:0000313" key="4">
    <source>
        <dbReference type="Proteomes" id="UP000812277"/>
    </source>
</evidence>
<dbReference type="EMBL" id="JAHZIJ010000014">
    <property type="protein sequence ID" value="MBW7476554.1"/>
    <property type="molecule type" value="Genomic_DNA"/>
</dbReference>
<dbReference type="Proteomes" id="UP000812277">
    <property type="component" value="Unassembled WGS sequence"/>
</dbReference>
<dbReference type="InterPro" id="IPR008984">
    <property type="entry name" value="SMAD_FHA_dom_sf"/>
</dbReference>
<accession>A0ABS7D9C6</accession>
<dbReference type="SMART" id="SM00240">
    <property type="entry name" value="FHA"/>
    <property type="match status" value="1"/>
</dbReference>
<evidence type="ECO:0000256" key="1">
    <source>
        <dbReference type="SAM" id="Phobius"/>
    </source>
</evidence>
<gene>
    <name evidence="3" type="ORF">K0T92_17695</name>
</gene>
<keyword evidence="1" id="KW-1133">Transmembrane helix</keyword>
<dbReference type="SUPFAM" id="SSF49879">
    <property type="entry name" value="SMAD/FHA domain"/>
    <property type="match status" value="1"/>
</dbReference>
<protein>
    <submittedName>
        <fullName evidence="3">FHA domain-containing protein</fullName>
    </submittedName>
</protein>
<comment type="caution">
    <text evidence="3">The sequence shown here is derived from an EMBL/GenBank/DDBJ whole genome shotgun (WGS) entry which is preliminary data.</text>
</comment>
<feature type="domain" description="FHA" evidence="2">
    <location>
        <begin position="436"/>
        <end position="486"/>
    </location>
</feature>
<dbReference type="Pfam" id="PF00498">
    <property type="entry name" value="FHA"/>
    <property type="match status" value="1"/>
</dbReference>
<dbReference type="InterPro" id="IPR000253">
    <property type="entry name" value="FHA_dom"/>
</dbReference>
<keyword evidence="1" id="KW-0812">Transmembrane</keyword>
<organism evidence="3 4">
    <name type="scientific">Paenibacillus oenotherae</name>
    <dbReference type="NCBI Taxonomy" id="1435645"/>
    <lineage>
        <taxon>Bacteria</taxon>
        <taxon>Bacillati</taxon>
        <taxon>Bacillota</taxon>
        <taxon>Bacilli</taxon>
        <taxon>Bacillales</taxon>
        <taxon>Paenibacillaceae</taxon>
        <taxon>Paenibacillus</taxon>
    </lineage>
</organism>
<evidence type="ECO:0000313" key="3">
    <source>
        <dbReference type="EMBL" id="MBW7476554.1"/>
    </source>
</evidence>
<dbReference type="InterPro" id="IPR045962">
    <property type="entry name" value="DUF6382"/>
</dbReference>
<keyword evidence="1" id="KW-0472">Membrane</keyword>